<proteinExistence type="predicted"/>
<dbReference type="AlphaFoldDB" id="A0A543HTM9"/>
<sequence>MTQPGWAYPSPDQPSADFDQLAGPVHVPSLTAAERTDLLSQLRPWVAQLVTRFHIDARVIPPCWERHNGMLEALTALRDLERDCYSHKAPPSAAVDWFRGFREIEARLIELASLTNCTAREHRDPPAGWSATQTPSQTRAAATDHDRHHAHRPAGGAPPVDVT</sequence>
<accession>A0A543HTM9</accession>
<evidence type="ECO:0000256" key="1">
    <source>
        <dbReference type="SAM" id="MobiDB-lite"/>
    </source>
</evidence>
<dbReference type="RefSeq" id="WP_185748982.1">
    <property type="nucleotide sequence ID" value="NZ_VFPM01000002.1"/>
</dbReference>
<protein>
    <submittedName>
        <fullName evidence="2">Uncharacterized protein</fullName>
    </submittedName>
</protein>
<dbReference type="EMBL" id="VFPM01000002">
    <property type="protein sequence ID" value="TQM61716.1"/>
    <property type="molecule type" value="Genomic_DNA"/>
</dbReference>
<feature type="compositionally biased region" description="Low complexity" evidence="1">
    <location>
        <begin position="153"/>
        <end position="163"/>
    </location>
</feature>
<gene>
    <name evidence="2" type="ORF">FBY41_1728</name>
</gene>
<organism evidence="2 3">
    <name type="scientific">Humibacillus xanthopallidus</name>
    <dbReference type="NCBI Taxonomy" id="412689"/>
    <lineage>
        <taxon>Bacteria</taxon>
        <taxon>Bacillati</taxon>
        <taxon>Actinomycetota</taxon>
        <taxon>Actinomycetes</taxon>
        <taxon>Micrococcales</taxon>
        <taxon>Intrasporangiaceae</taxon>
        <taxon>Humibacillus</taxon>
    </lineage>
</organism>
<reference evidence="2 3" key="1">
    <citation type="submission" date="2019-06" db="EMBL/GenBank/DDBJ databases">
        <title>Genome sequencing of plant associated microbes to promote plant fitness in Sorghum bicolor and Oryza sativa.</title>
        <authorList>
            <person name="Coleman-Derr D."/>
        </authorList>
    </citation>
    <scope>NUCLEOTIDE SEQUENCE [LARGE SCALE GENOMIC DNA]</scope>
    <source>
        <strain evidence="2 3">KV-663</strain>
    </source>
</reference>
<dbReference type="Proteomes" id="UP000316747">
    <property type="component" value="Unassembled WGS sequence"/>
</dbReference>
<comment type="caution">
    <text evidence="2">The sequence shown here is derived from an EMBL/GenBank/DDBJ whole genome shotgun (WGS) entry which is preliminary data.</text>
</comment>
<keyword evidence="3" id="KW-1185">Reference proteome</keyword>
<evidence type="ECO:0000313" key="3">
    <source>
        <dbReference type="Proteomes" id="UP000316747"/>
    </source>
</evidence>
<feature type="region of interest" description="Disordered" evidence="1">
    <location>
        <begin position="120"/>
        <end position="163"/>
    </location>
</feature>
<evidence type="ECO:0000313" key="2">
    <source>
        <dbReference type="EMBL" id="TQM61716.1"/>
    </source>
</evidence>
<feature type="region of interest" description="Disordered" evidence="1">
    <location>
        <begin position="1"/>
        <end position="21"/>
    </location>
</feature>
<name>A0A543HTM9_9MICO</name>